<keyword evidence="2" id="KW-1185">Reference proteome</keyword>
<dbReference type="AlphaFoldDB" id="A0A7I8D1S2"/>
<proteinExistence type="predicted"/>
<gene>
    <name evidence="1" type="ORF">C12CBH8_14100</name>
</gene>
<name>A0A7I8D1S2_9FIRM</name>
<reference evidence="2" key="1">
    <citation type="submission" date="2020-07" db="EMBL/GenBank/DDBJ databases">
        <title>Complete genome sequencing of Clostridia bacterium strain 12CBH8.</title>
        <authorList>
            <person name="Sakamoto M."/>
            <person name="Murakami T."/>
            <person name="Mori H."/>
        </authorList>
    </citation>
    <scope>NUCLEOTIDE SEQUENCE [LARGE SCALE GENOMIC DNA]</scope>
    <source>
        <strain evidence="2">12CBH8</strain>
    </source>
</reference>
<dbReference type="Proteomes" id="UP000593890">
    <property type="component" value="Chromosome"/>
</dbReference>
<organism evidence="1 2">
    <name type="scientific">Solibaculum mannosilyticum</name>
    <dbReference type="NCBI Taxonomy" id="2780922"/>
    <lineage>
        <taxon>Bacteria</taxon>
        <taxon>Bacillati</taxon>
        <taxon>Bacillota</taxon>
        <taxon>Clostridia</taxon>
        <taxon>Eubacteriales</taxon>
        <taxon>Oscillospiraceae</taxon>
        <taxon>Solibaculum</taxon>
    </lineage>
</organism>
<dbReference type="KEGG" id="sman:C12CBH8_14100"/>
<dbReference type="RefSeq" id="WP_215532887.1">
    <property type="nucleotide sequence ID" value="NZ_AP023321.1"/>
</dbReference>
<dbReference type="EMBL" id="AP023321">
    <property type="protein sequence ID" value="BCI60771.1"/>
    <property type="molecule type" value="Genomic_DNA"/>
</dbReference>
<accession>A0A7I8D1S2</accession>
<evidence type="ECO:0000313" key="1">
    <source>
        <dbReference type="EMBL" id="BCI60771.1"/>
    </source>
</evidence>
<evidence type="ECO:0000313" key="2">
    <source>
        <dbReference type="Proteomes" id="UP000593890"/>
    </source>
</evidence>
<sequence length="377" mass="42847">MKKIVSLFLAAFLVCCLCSSCTFTVWRRIDRSLTSPNGSDVSSELVDIPTIRCENDLFEITPDQFRLYFNQLLPSYKKELSEFVQLDLSDQYLSYFEASVDLNLSVSAYCDSQNDYIQKIHFKLNTDNAYWVTYHHYIEALIKLLDPQDTDYYELSNLLGLSKEGLIEPSAVYNADSSRIYFYQYDLEYHQGRLIFTSSSLAEKEWEEQERKENGEFLSSPYEGGVYEIGVDIPAGEYVLIQNDGNKGYFEVTYDLSGSGGTFFSNGIVNNRSIVTLNKNLYVTTDRCILYPIEEAPAVEIFSNILPSGMYLVGTDIPAGTYTVRPTRESMGLFSIESDSLHRPESTIDSQRFSSEITITVEEGQYITLSSAELILS</sequence>
<protein>
    <submittedName>
        <fullName evidence="1">Uncharacterized protein</fullName>
    </submittedName>
</protein>